<sequence>MEPLPVENSGTQVVDVSGALDWLYLCEEDIEDSGKDAFGGYENGSPGMEEALAVEWIFAANLSTESQNRDMTWQHCRYRRPLDRPRMELAPPFSCFHAFPRPCSSFTVSGTALKVFSGPWTSSKSRLEGTLEPRFSATRYRLLLEQNLFPSFVPMDSGYGTSHAERSRGSPLLLDALILKLSDSQRWPFNLAEACSGYSKSCNDSRVNFVGVLWSFCAPSKLFYTNLPLDTNLEISGNHAGIPMGN</sequence>
<evidence type="ECO:0000313" key="1">
    <source>
        <dbReference type="EMBL" id="EFJ23239.1"/>
    </source>
</evidence>
<dbReference type="AlphaFoldDB" id="D8RXD9"/>
<name>D8RXD9_SELML</name>
<dbReference type="EMBL" id="GL377593">
    <property type="protein sequence ID" value="EFJ23239.1"/>
    <property type="molecule type" value="Genomic_DNA"/>
</dbReference>
<reference evidence="1 2" key="1">
    <citation type="journal article" date="2011" name="Science">
        <title>The Selaginella genome identifies genetic changes associated with the evolution of vascular plants.</title>
        <authorList>
            <person name="Banks J.A."/>
            <person name="Nishiyama T."/>
            <person name="Hasebe M."/>
            <person name="Bowman J.L."/>
            <person name="Gribskov M."/>
            <person name="dePamphilis C."/>
            <person name="Albert V.A."/>
            <person name="Aono N."/>
            <person name="Aoyama T."/>
            <person name="Ambrose B.A."/>
            <person name="Ashton N.W."/>
            <person name="Axtell M.J."/>
            <person name="Barker E."/>
            <person name="Barker M.S."/>
            <person name="Bennetzen J.L."/>
            <person name="Bonawitz N.D."/>
            <person name="Chapple C."/>
            <person name="Cheng C."/>
            <person name="Correa L.G."/>
            <person name="Dacre M."/>
            <person name="DeBarry J."/>
            <person name="Dreyer I."/>
            <person name="Elias M."/>
            <person name="Engstrom E.M."/>
            <person name="Estelle M."/>
            <person name="Feng L."/>
            <person name="Finet C."/>
            <person name="Floyd S.K."/>
            <person name="Frommer W.B."/>
            <person name="Fujita T."/>
            <person name="Gramzow L."/>
            <person name="Gutensohn M."/>
            <person name="Harholt J."/>
            <person name="Hattori M."/>
            <person name="Heyl A."/>
            <person name="Hirai T."/>
            <person name="Hiwatashi Y."/>
            <person name="Ishikawa M."/>
            <person name="Iwata M."/>
            <person name="Karol K.G."/>
            <person name="Koehler B."/>
            <person name="Kolukisaoglu U."/>
            <person name="Kubo M."/>
            <person name="Kurata T."/>
            <person name="Lalonde S."/>
            <person name="Li K."/>
            <person name="Li Y."/>
            <person name="Litt A."/>
            <person name="Lyons E."/>
            <person name="Manning G."/>
            <person name="Maruyama T."/>
            <person name="Michael T.P."/>
            <person name="Mikami K."/>
            <person name="Miyazaki S."/>
            <person name="Morinaga S."/>
            <person name="Murata T."/>
            <person name="Mueller-Roeber B."/>
            <person name="Nelson D.R."/>
            <person name="Obara M."/>
            <person name="Oguri Y."/>
            <person name="Olmstead R.G."/>
            <person name="Onodera N."/>
            <person name="Petersen B.L."/>
            <person name="Pils B."/>
            <person name="Prigge M."/>
            <person name="Rensing S.A."/>
            <person name="Riano-Pachon D.M."/>
            <person name="Roberts A.W."/>
            <person name="Sato Y."/>
            <person name="Scheller H.V."/>
            <person name="Schulz B."/>
            <person name="Schulz C."/>
            <person name="Shakirov E.V."/>
            <person name="Shibagaki N."/>
            <person name="Shinohara N."/>
            <person name="Shippen D.E."/>
            <person name="Soerensen I."/>
            <person name="Sotooka R."/>
            <person name="Sugimoto N."/>
            <person name="Sugita M."/>
            <person name="Sumikawa N."/>
            <person name="Tanurdzic M."/>
            <person name="Theissen G."/>
            <person name="Ulvskov P."/>
            <person name="Wakazuki S."/>
            <person name="Weng J.K."/>
            <person name="Willats W.W."/>
            <person name="Wipf D."/>
            <person name="Wolf P.G."/>
            <person name="Yang L."/>
            <person name="Zimmer A.D."/>
            <person name="Zhu Q."/>
            <person name="Mitros T."/>
            <person name="Hellsten U."/>
            <person name="Loque D."/>
            <person name="Otillar R."/>
            <person name="Salamov A."/>
            <person name="Schmutz J."/>
            <person name="Shapiro H."/>
            <person name="Lindquist E."/>
            <person name="Lucas S."/>
            <person name="Rokhsar D."/>
            <person name="Grigoriev I.V."/>
        </authorList>
    </citation>
    <scope>NUCLEOTIDE SEQUENCE [LARGE SCALE GENOMIC DNA]</scope>
</reference>
<dbReference type="Gramene" id="EFJ23239">
    <property type="protein sequence ID" value="EFJ23239"/>
    <property type="gene ID" value="SELMODRAFT_415834"/>
</dbReference>
<keyword evidence="2" id="KW-1185">Reference proteome</keyword>
<dbReference type="HOGENOM" id="CLU_1130669_0_0_1"/>
<dbReference type="Proteomes" id="UP000001514">
    <property type="component" value="Unassembled WGS sequence"/>
</dbReference>
<evidence type="ECO:0000313" key="2">
    <source>
        <dbReference type="Proteomes" id="UP000001514"/>
    </source>
</evidence>
<gene>
    <name evidence="1" type="ORF">SELMODRAFT_415834</name>
</gene>
<proteinExistence type="predicted"/>
<organism evidence="2">
    <name type="scientific">Selaginella moellendorffii</name>
    <name type="common">Spikemoss</name>
    <dbReference type="NCBI Taxonomy" id="88036"/>
    <lineage>
        <taxon>Eukaryota</taxon>
        <taxon>Viridiplantae</taxon>
        <taxon>Streptophyta</taxon>
        <taxon>Embryophyta</taxon>
        <taxon>Tracheophyta</taxon>
        <taxon>Lycopodiopsida</taxon>
        <taxon>Selaginellales</taxon>
        <taxon>Selaginellaceae</taxon>
        <taxon>Selaginella</taxon>
    </lineage>
</organism>
<accession>D8RXD9</accession>
<dbReference type="KEGG" id="smo:SELMODRAFT_415834"/>
<protein>
    <submittedName>
        <fullName evidence="1">Uncharacterized protein</fullName>
    </submittedName>
</protein>
<dbReference type="InParanoid" id="D8RXD9"/>